<feature type="compositionally biased region" description="Basic residues" evidence="5">
    <location>
        <begin position="24"/>
        <end position="35"/>
    </location>
</feature>
<dbReference type="SUPFAM" id="SSF90229">
    <property type="entry name" value="CCCH zinc finger"/>
    <property type="match status" value="1"/>
</dbReference>
<dbReference type="GO" id="GO:0008270">
    <property type="term" value="F:zinc ion binding"/>
    <property type="evidence" value="ECO:0007669"/>
    <property type="project" value="UniProtKB-KW"/>
</dbReference>
<dbReference type="SMART" id="SM00356">
    <property type="entry name" value="ZnF_C3H1"/>
    <property type="match status" value="1"/>
</dbReference>
<reference evidence="7" key="2">
    <citation type="submission" date="2023-07" db="EMBL/GenBank/DDBJ databases">
        <authorList>
            <consortium name="Lawrence Berkeley National Laboratory"/>
            <person name="Haridas S."/>
            <person name="Hensen N."/>
            <person name="Bonometti L."/>
            <person name="Westerberg I."/>
            <person name="Brannstrom I.O."/>
            <person name="Guillou S."/>
            <person name="Cros-Aarteil S."/>
            <person name="Calhoun S."/>
            <person name="Kuo A."/>
            <person name="Mondo S."/>
            <person name="Pangilinan J."/>
            <person name="Riley R."/>
            <person name="LaButti K."/>
            <person name="Andreopoulos B."/>
            <person name="Lipzen A."/>
            <person name="Chen C."/>
            <person name="Yanf M."/>
            <person name="Daum C."/>
            <person name="Ng V."/>
            <person name="Clum A."/>
            <person name="Steindorff A."/>
            <person name="Ohm R."/>
            <person name="Martin F."/>
            <person name="Silar P."/>
            <person name="Natvig D."/>
            <person name="Lalanne C."/>
            <person name="Gautier V."/>
            <person name="Ament-velasquez S.L."/>
            <person name="Kruys A."/>
            <person name="Hutchinson M.I."/>
            <person name="Powell A.J."/>
            <person name="Barry K."/>
            <person name="Miller A.N."/>
            <person name="Grigoriev I.V."/>
            <person name="Debuchy R."/>
            <person name="Gladieux P."/>
            <person name="Thoren M.H."/>
            <person name="Johannesson H."/>
        </authorList>
    </citation>
    <scope>NUCLEOTIDE SEQUENCE</scope>
    <source>
        <strain evidence="7">FGSC 1904</strain>
    </source>
</reference>
<dbReference type="Gene3D" id="4.10.1000.10">
    <property type="entry name" value="Zinc finger, CCCH-type"/>
    <property type="match status" value="1"/>
</dbReference>
<organism evidence="7 8">
    <name type="scientific">Sordaria brevicollis</name>
    <dbReference type="NCBI Taxonomy" id="83679"/>
    <lineage>
        <taxon>Eukaryota</taxon>
        <taxon>Fungi</taxon>
        <taxon>Dikarya</taxon>
        <taxon>Ascomycota</taxon>
        <taxon>Pezizomycotina</taxon>
        <taxon>Sordariomycetes</taxon>
        <taxon>Sordariomycetidae</taxon>
        <taxon>Sordariales</taxon>
        <taxon>Sordariaceae</taxon>
        <taxon>Sordaria</taxon>
    </lineage>
</organism>
<evidence type="ECO:0000313" key="8">
    <source>
        <dbReference type="Proteomes" id="UP001281003"/>
    </source>
</evidence>
<dbReference type="InterPro" id="IPR000571">
    <property type="entry name" value="Znf_CCCH"/>
</dbReference>
<keyword evidence="8" id="KW-1185">Reference proteome</keyword>
<evidence type="ECO:0000256" key="4">
    <source>
        <dbReference type="PROSITE-ProRule" id="PRU00723"/>
    </source>
</evidence>
<evidence type="ECO:0000256" key="5">
    <source>
        <dbReference type="SAM" id="MobiDB-lite"/>
    </source>
</evidence>
<name>A0AAE0PIZ8_SORBR</name>
<dbReference type="InterPro" id="IPR036855">
    <property type="entry name" value="Znf_CCCH_sf"/>
</dbReference>
<dbReference type="Pfam" id="PF00642">
    <property type="entry name" value="zf-CCCH"/>
    <property type="match status" value="1"/>
</dbReference>
<keyword evidence="2 4" id="KW-0863">Zinc-finger</keyword>
<dbReference type="Proteomes" id="UP001281003">
    <property type="component" value="Unassembled WGS sequence"/>
</dbReference>
<protein>
    <recommendedName>
        <fullName evidence="6">C3H1-type domain-containing protein</fullName>
    </recommendedName>
</protein>
<accession>A0AAE0PIZ8</accession>
<dbReference type="AlphaFoldDB" id="A0AAE0PIZ8"/>
<sequence>MHNYRGQRGQASTGRRGQWGRGRGGGRGKHTRGGGRGRGSSWGNPDDAPVPQRVCPQFMQHRTCRYGPDCKFSHDVPEFTPEEEGAHEAYLDWKRQLRQRGSHAGSHCALWTGALAILDNDTYREWQQSIARDLADDDIGGLTEIRGTVRFCMDQLKDNTQALRVAIPFLKVLTHPSLCDSLSVDLYVAKIYRYFGASTERPPFFS</sequence>
<gene>
    <name evidence="7" type="ORF">B0T20DRAFT_152956</name>
</gene>
<evidence type="ECO:0000259" key="6">
    <source>
        <dbReference type="PROSITE" id="PS50103"/>
    </source>
</evidence>
<dbReference type="PROSITE" id="PS50103">
    <property type="entry name" value="ZF_C3H1"/>
    <property type="match status" value="1"/>
</dbReference>
<evidence type="ECO:0000256" key="3">
    <source>
        <dbReference type="ARBA" id="ARBA00022833"/>
    </source>
</evidence>
<evidence type="ECO:0000256" key="2">
    <source>
        <dbReference type="ARBA" id="ARBA00022771"/>
    </source>
</evidence>
<keyword evidence="1 4" id="KW-0479">Metal-binding</keyword>
<comment type="caution">
    <text evidence="7">The sequence shown here is derived from an EMBL/GenBank/DDBJ whole genome shotgun (WGS) entry which is preliminary data.</text>
</comment>
<feature type="domain" description="C3H1-type" evidence="6">
    <location>
        <begin position="49"/>
        <end position="77"/>
    </location>
</feature>
<keyword evidence="3 4" id="KW-0862">Zinc</keyword>
<proteinExistence type="predicted"/>
<evidence type="ECO:0000256" key="1">
    <source>
        <dbReference type="ARBA" id="ARBA00022723"/>
    </source>
</evidence>
<feature type="region of interest" description="Disordered" evidence="5">
    <location>
        <begin position="1"/>
        <end position="52"/>
    </location>
</feature>
<reference evidence="7" key="1">
    <citation type="journal article" date="2023" name="Mol. Phylogenet. Evol.">
        <title>Genome-scale phylogeny and comparative genomics of the fungal order Sordariales.</title>
        <authorList>
            <person name="Hensen N."/>
            <person name="Bonometti L."/>
            <person name="Westerberg I."/>
            <person name="Brannstrom I.O."/>
            <person name="Guillou S."/>
            <person name="Cros-Aarteil S."/>
            <person name="Calhoun S."/>
            <person name="Haridas S."/>
            <person name="Kuo A."/>
            <person name="Mondo S."/>
            <person name="Pangilinan J."/>
            <person name="Riley R."/>
            <person name="LaButti K."/>
            <person name="Andreopoulos B."/>
            <person name="Lipzen A."/>
            <person name="Chen C."/>
            <person name="Yan M."/>
            <person name="Daum C."/>
            <person name="Ng V."/>
            <person name="Clum A."/>
            <person name="Steindorff A."/>
            <person name="Ohm R.A."/>
            <person name="Martin F."/>
            <person name="Silar P."/>
            <person name="Natvig D.O."/>
            <person name="Lalanne C."/>
            <person name="Gautier V."/>
            <person name="Ament-Velasquez S.L."/>
            <person name="Kruys A."/>
            <person name="Hutchinson M.I."/>
            <person name="Powell A.J."/>
            <person name="Barry K."/>
            <person name="Miller A.N."/>
            <person name="Grigoriev I.V."/>
            <person name="Debuchy R."/>
            <person name="Gladieux P."/>
            <person name="Hiltunen Thoren M."/>
            <person name="Johannesson H."/>
        </authorList>
    </citation>
    <scope>NUCLEOTIDE SEQUENCE</scope>
    <source>
        <strain evidence="7">FGSC 1904</strain>
    </source>
</reference>
<evidence type="ECO:0000313" key="7">
    <source>
        <dbReference type="EMBL" id="KAK3400774.1"/>
    </source>
</evidence>
<dbReference type="EMBL" id="JAUTDP010000003">
    <property type="protein sequence ID" value="KAK3400774.1"/>
    <property type="molecule type" value="Genomic_DNA"/>
</dbReference>
<feature type="zinc finger region" description="C3H1-type" evidence="4">
    <location>
        <begin position="49"/>
        <end position="77"/>
    </location>
</feature>